<proteinExistence type="predicted"/>
<gene>
    <name evidence="1" type="ORF">EKM59_11335</name>
</gene>
<keyword evidence="2" id="KW-1185">Reference proteome</keyword>
<dbReference type="EMBL" id="RZGR01000051">
    <property type="protein sequence ID" value="RUQ79196.1"/>
    <property type="molecule type" value="Genomic_DNA"/>
</dbReference>
<protein>
    <submittedName>
        <fullName evidence="1">Uncharacterized protein</fullName>
    </submittedName>
</protein>
<comment type="caution">
    <text evidence="1">The sequence shown here is derived from an EMBL/GenBank/DDBJ whole genome shotgun (WGS) entry which is preliminary data.</text>
</comment>
<reference evidence="1 2" key="1">
    <citation type="submission" date="2018-12" db="EMBL/GenBank/DDBJ databases">
        <title>Legionella sp,whole genome shotgun sequence.</title>
        <authorList>
            <person name="Wu H."/>
        </authorList>
    </citation>
    <scope>NUCLEOTIDE SEQUENCE [LARGE SCALE GENOMIC DNA]</scope>
    <source>
        <strain evidence="2">km714</strain>
    </source>
</reference>
<name>A0A3S0V9I4_9GAMM</name>
<dbReference type="AlphaFoldDB" id="A0A3S0V9I4"/>
<sequence>MFSFDLWSIIKDLVKFLRKTETERLVPFNYPTDNNLLKKNNKYSTFRWCNRDRLDERLANGYEVFLEADPKKYNTMNKLVNKSDQILIGKLK</sequence>
<organism evidence="1 2">
    <name type="scientific">Legionella septentrionalis</name>
    <dbReference type="NCBI Taxonomy" id="2498109"/>
    <lineage>
        <taxon>Bacteria</taxon>
        <taxon>Pseudomonadati</taxon>
        <taxon>Pseudomonadota</taxon>
        <taxon>Gammaproteobacteria</taxon>
        <taxon>Legionellales</taxon>
        <taxon>Legionellaceae</taxon>
        <taxon>Legionella</taxon>
    </lineage>
</organism>
<accession>A0A3S0V9I4</accession>
<evidence type="ECO:0000313" key="1">
    <source>
        <dbReference type="EMBL" id="RUQ79196.1"/>
    </source>
</evidence>
<dbReference type="RefSeq" id="WP_127111573.1">
    <property type="nucleotide sequence ID" value="NZ_RZGR01000051.1"/>
</dbReference>
<dbReference type="Proteomes" id="UP000288012">
    <property type="component" value="Unassembled WGS sequence"/>
</dbReference>
<evidence type="ECO:0000313" key="2">
    <source>
        <dbReference type="Proteomes" id="UP000288012"/>
    </source>
</evidence>